<reference evidence="2 3" key="1">
    <citation type="submission" date="2016-03" db="EMBL/GenBank/DDBJ databases">
        <title>Genome sequence of Providencia stuartii strain, isolated from the salivary glands of larval Lucilia sericata.</title>
        <authorList>
            <person name="Yuan Y."/>
            <person name="Zhang Y."/>
            <person name="Fu S."/>
            <person name="Crippen T.L."/>
            <person name="Visi D."/>
            <person name="Benbow M.E."/>
            <person name="Allen M."/>
            <person name="Tomberlin J.K."/>
            <person name="Sze S.-H."/>
            <person name="Tarone A.M."/>
        </authorList>
    </citation>
    <scope>NUCLEOTIDE SEQUENCE [LARGE SCALE GENOMIC DNA]</scope>
    <source>
        <strain evidence="2 3">Crippen</strain>
    </source>
</reference>
<proteinExistence type="predicted"/>
<sequence>MKRSIKNLAQFGCALAILIAVPSYAAKYYCNGGYGDATDVGTWDSFFNANSESDAANQAKKKYMGTTPGSYVIVQQCKKVSD</sequence>
<evidence type="ECO:0008006" key="4">
    <source>
        <dbReference type="Google" id="ProtNLM"/>
    </source>
</evidence>
<gene>
    <name evidence="2" type="ORF">A3Q29_20865</name>
</gene>
<feature type="chain" id="PRO_5010294744" description="Secreted protein" evidence="1">
    <location>
        <begin position="26"/>
        <end position="82"/>
    </location>
</feature>
<protein>
    <recommendedName>
        <fullName evidence="4">Secreted protein</fullName>
    </recommendedName>
</protein>
<organism evidence="2 3">
    <name type="scientific">Providencia stuartii</name>
    <dbReference type="NCBI Taxonomy" id="588"/>
    <lineage>
        <taxon>Bacteria</taxon>
        <taxon>Pseudomonadati</taxon>
        <taxon>Pseudomonadota</taxon>
        <taxon>Gammaproteobacteria</taxon>
        <taxon>Enterobacterales</taxon>
        <taxon>Morganellaceae</taxon>
        <taxon>Providencia</taxon>
    </lineage>
</organism>
<dbReference type="Proteomes" id="UP000179588">
    <property type="component" value="Unassembled WGS sequence"/>
</dbReference>
<dbReference type="EMBL" id="LVIE01000180">
    <property type="protein sequence ID" value="OHT23388.1"/>
    <property type="molecule type" value="Genomic_DNA"/>
</dbReference>
<evidence type="ECO:0000313" key="3">
    <source>
        <dbReference type="Proteomes" id="UP000179588"/>
    </source>
</evidence>
<comment type="caution">
    <text evidence="2">The sequence shown here is derived from an EMBL/GenBank/DDBJ whole genome shotgun (WGS) entry which is preliminary data.</text>
</comment>
<feature type="signal peptide" evidence="1">
    <location>
        <begin position="1"/>
        <end position="25"/>
    </location>
</feature>
<name>A0A1S1HMS4_PROST</name>
<keyword evidence="1" id="KW-0732">Signal</keyword>
<accession>A0A1S1HMS4</accession>
<dbReference type="AlphaFoldDB" id="A0A1S1HMS4"/>
<evidence type="ECO:0000313" key="2">
    <source>
        <dbReference type="EMBL" id="OHT23388.1"/>
    </source>
</evidence>
<evidence type="ECO:0000256" key="1">
    <source>
        <dbReference type="SAM" id="SignalP"/>
    </source>
</evidence>
<keyword evidence="3" id="KW-1185">Reference proteome</keyword>